<dbReference type="STRING" id="89784.SAMN04489725_11577"/>
<protein>
    <submittedName>
        <fullName evidence="1">Uncharacterized protein</fullName>
    </submittedName>
</protein>
<dbReference type="AlphaFoldDB" id="A0A1H2WKA9"/>
<organism evidence="1 2">
    <name type="scientific">Alicyclobacillus hesperidum</name>
    <dbReference type="NCBI Taxonomy" id="89784"/>
    <lineage>
        <taxon>Bacteria</taxon>
        <taxon>Bacillati</taxon>
        <taxon>Bacillota</taxon>
        <taxon>Bacilli</taxon>
        <taxon>Bacillales</taxon>
        <taxon>Alicyclobacillaceae</taxon>
        <taxon>Alicyclobacillus</taxon>
    </lineage>
</organism>
<evidence type="ECO:0000313" key="2">
    <source>
        <dbReference type="Proteomes" id="UP000182589"/>
    </source>
</evidence>
<sequence>MWGELTLTVLTLDHVATFSFFKCYFNLTLW</sequence>
<dbReference type="EMBL" id="FNOJ01000015">
    <property type="protein sequence ID" value="SDW80948.1"/>
    <property type="molecule type" value="Genomic_DNA"/>
</dbReference>
<reference evidence="2" key="1">
    <citation type="submission" date="2016-10" db="EMBL/GenBank/DDBJ databases">
        <authorList>
            <person name="Varghese N."/>
        </authorList>
    </citation>
    <scope>NUCLEOTIDE SEQUENCE [LARGE SCALE GENOMIC DNA]</scope>
    <source>
        <strain evidence="2">DSM 12489</strain>
    </source>
</reference>
<evidence type="ECO:0000313" key="1">
    <source>
        <dbReference type="EMBL" id="SDW80948.1"/>
    </source>
</evidence>
<keyword evidence="2" id="KW-1185">Reference proteome</keyword>
<dbReference type="Proteomes" id="UP000182589">
    <property type="component" value="Unassembled WGS sequence"/>
</dbReference>
<proteinExistence type="predicted"/>
<name>A0A1H2WKA9_9BACL</name>
<gene>
    <name evidence="1" type="ORF">SAMN04489725_11577</name>
</gene>
<accession>A0A1H2WKA9</accession>